<name>A0ABP1PWT2_9HEXA</name>
<sequence length="579" mass="62178">MSNLIDSSSTSSEEDFDSSFVRCSLCQDGFVETDKSGLASATNRKEWLAKFCETYGLSFDSFKSTCTLTTFPLYITCKAAGKYVQDLKQQIQVWTDHMDNKKLEIMAKVVGHSGKGLTELAKLIRGELLKVASGNMPGTSSMEVEENSGGATASSSAASGSGIRRKNQPKLQPTGAKLTAARQGPAKLAKKPRTGGGTPISIPLAVQGKTGVRASTSAAAKAIEVTRAKPGPPATSKTSAKRGRGRPRKETKSSEIEKLISYKTTTRAVDKAGAVGGDRGSREAVQPNGSDAMVISETPSTSKGCTRGIVAPVVPKVMKKGTKASTQPPDSVGKGPKPKVSAPALPASRRAFRTVSMMSLSTRKIKAALVTVQKKSRIGVTSTKTGTTSKTGGLKMRRQGGGAHSKGAAQRVPLTVPRPPRGDSSRCAHAPATEEQQNFEEGADQLPHLPRNGDDSIGSTQNLDVPELNRVKRGYIPDPLLSLVSLLHSISTDFLLPLQMQVLVWTLWLFCVGRWLLFFQGANKHRLDTMSYEQQHVRGVDLDFLRRGLEGCRRDRIWSNISFSVGIPHLDLMNSYQPA</sequence>
<comment type="subcellular location">
    <subcellularLocation>
        <location evidence="1">Nucleus</location>
    </subcellularLocation>
</comment>
<evidence type="ECO:0000313" key="6">
    <source>
        <dbReference type="Proteomes" id="UP001642540"/>
    </source>
</evidence>
<dbReference type="EMBL" id="CAXLJM020000012">
    <property type="protein sequence ID" value="CAL8077103.1"/>
    <property type="molecule type" value="Genomic_DNA"/>
</dbReference>
<dbReference type="InterPro" id="IPR000637">
    <property type="entry name" value="HMGI/Y_DNA-bd_CS"/>
</dbReference>
<gene>
    <name evidence="5" type="ORF">ODALV1_LOCUS3699</name>
</gene>
<feature type="region of interest" description="Disordered" evidence="3">
    <location>
        <begin position="319"/>
        <end position="343"/>
    </location>
</feature>
<evidence type="ECO:0000313" key="5">
    <source>
        <dbReference type="EMBL" id="CAL8077103.1"/>
    </source>
</evidence>
<evidence type="ECO:0000256" key="3">
    <source>
        <dbReference type="SAM" id="MobiDB-lite"/>
    </source>
</evidence>
<feature type="compositionally biased region" description="Low complexity" evidence="3">
    <location>
        <begin position="381"/>
        <end position="393"/>
    </location>
</feature>
<keyword evidence="4" id="KW-0472">Membrane</keyword>
<keyword evidence="6" id="KW-1185">Reference proteome</keyword>
<dbReference type="Proteomes" id="UP001642540">
    <property type="component" value="Unassembled WGS sequence"/>
</dbReference>
<evidence type="ECO:0000256" key="4">
    <source>
        <dbReference type="SAM" id="Phobius"/>
    </source>
</evidence>
<proteinExistence type="predicted"/>
<evidence type="ECO:0000256" key="1">
    <source>
        <dbReference type="ARBA" id="ARBA00004123"/>
    </source>
</evidence>
<keyword evidence="4" id="KW-1133">Transmembrane helix</keyword>
<feature type="region of interest" description="Disordered" evidence="3">
    <location>
        <begin position="225"/>
        <end position="255"/>
    </location>
</feature>
<organism evidence="5 6">
    <name type="scientific">Orchesella dallaii</name>
    <dbReference type="NCBI Taxonomy" id="48710"/>
    <lineage>
        <taxon>Eukaryota</taxon>
        <taxon>Metazoa</taxon>
        <taxon>Ecdysozoa</taxon>
        <taxon>Arthropoda</taxon>
        <taxon>Hexapoda</taxon>
        <taxon>Collembola</taxon>
        <taxon>Entomobryomorpha</taxon>
        <taxon>Entomobryoidea</taxon>
        <taxon>Orchesellidae</taxon>
        <taxon>Orchesellinae</taxon>
        <taxon>Orchesella</taxon>
    </lineage>
</organism>
<feature type="compositionally biased region" description="Low complexity" evidence="3">
    <location>
        <begin position="148"/>
        <end position="162"/>
    </location>
</feature>
<keyword evidence="4" id="KW-0812">Transmembrane</keyword>
<evidence type="ECO:0000256" key="2">
    <source>
        <dbReference type="ARBA" id="ARBA00023242"/>
    </source>
</evidence>
<feature type="region of interest" description="Disordered" evidence="3">
    <location>
        <begin position="444"/>
        <end position="463"/>
    </location>
</feature>
<comment type="caution">
    <text evidence="5">The sequence shown here is derived from an EMBL/GenBank/DDBJ whole genome shotgun (WGS) entry which is preliminary data.</text>
</comment>
<reference evidence="5 6" key="1">
    <citation type="submission" date="2024-08" db="EMBL/GenBank/DDBJ databases">
        <authorList>
            <person name="Cucini C."/>
            <person name="Frati F."/>
        </authorList>
    </citation>
    <scope>NUCLEOTIDE SEQUENCE [LARGE SCALE GENOMIC DNA]</scope>
</reference>
<protein>
    <submittedName>
        <fullName evidence="5">Uncharacterized protein</fullName>
    </submittedName>
</protein>
<accession>A0ABP1PWT2</accession>
<feature type="transmembrane region" description="Helical" evidence="4">
    <location>
        <begin position="494"/>
        <end position="517"/>
    </location>
</feature>
<feature type="region of interest" description="Disordered" evidence="3">
    <location>
        <begin position="135"/>
        <end position="203"/>
    </location>
</feature>
<feature type="region of interest" description="Disordered" evidence="3">
    <location>
        <begin position="380"/>
        <end position="439"/>
    </location>
</feature>
<keyword evidence="2" id="KW-0539">Nucleus</keyword>
<dbReference type="PROSITE" id="PS00354">
    <property type="entry name" value="HMGI_Y"/>
    <property type="match status" value="1"/>
</dbReference>